<evidence type="ECO:0000313" key="14">
    <source>
        <dbReference type="EMBL" id="ABG61710.1"/>
    </source>
</evidence>
<dbReference type="GO" id="GO:0005886">
    <property type="term" value="C:plasma membrane"/>
    <property type="evidence" value="ECO:0007669"/>
    <property type="project" value="UniProtKB-SubCell"/>
</dbReference>
<dbReference type="Gene3D" id="1.10.220.30">
    <property type="match status" value="3"/>
</dbReference>
<comment type="function">
    <text evidence="10">FliG is one of three proteins (FliG, FliN, FliM) that forms the rotor-mounted switch complex (C ring), located at the base of the basal body. This complex interacts with the CheY and CheZ chemotaxis proteins, in addition to contacting components of the motor that determine the direction of flagellar rotation.</text>
</comment>
<dbReference type="Pfam" id="PF14842">
    <property type="entry name" value="FliG_N"/>
    <property type="match status" value="1"/>
</dbReference>
<dbReference type="InterPro" id="IPR000090">
    <property type="entry name" value="Flg_Motor_Flig"/>
</dbReference>
<dbReference type="InterPro" id="IPR028263">
    <property type="entry name" value="FliG_N"/>
</dbReference>
<keyword evidence="6" id="KW-0145">Chemotaxis</keyword>
<dbReference type="Pfam" id="PF01706">
    <property type="entry name" value="FliG_C"/>
    <property type="match status" value="1"/>
</dbReference>
<dbReference type="SUPFAM" id="SSF48029">
    <property type="entry name" value="FliG"/>
    <property type="match status" value="2"/>
</dbReference>
<dbReference type="AlphaFoldDB" id="Q11LL5"/>
<dbReference type="PRINTS" id="PR00954">
    <property type="entry name" value="FLGMOTORFLIG"/>
</dbReference>
<dbReference type="PANTHER" id="PTHR30534">
    <property type="entry name" value="FLAGELLAR MOTOR SWITCH PROTEIN FLIG"/>
    <property type="match status" value="1"/>
</dbReference>
<accession>Q11LL5</accession>
<evidence type="ECO:0000256" key="4">
    <source>
        <dbReference type="ARBA" id="ARBA00021870"/>
    </source>
</evidence>
<evidence type="ECO:0000256" key="8">
    <source>
        <dbReference type="ARBA" id="ARBA00023136"/>
    </source>
</evidence>
<evidence type="ECO:0000259" key="12">
    <source>
        <dbReference type="Pfam" id="PF14841"/>
    </source>
</evidence>
<dbReference type="PANTHER" id="PTHR30534:SF0">
    <property type="entry name" value="FLAGELLAR MOTOR SWITCH PROTEIN FLIG"/>
    <property type="match status" value="1"/>
</dbReference>
<dbReference type="InterPro" id="IPR032779">
    <property type="entry name" value="FliG_M"/>
</dbReference>
<evidence type="ECO:0000256" key="1">
    <source>
        <dbReference type="ARBA" id="ARBA00004117"/>
    </source>
</evidence>
<evidence type="ECO:0000256" key="3">
    <source>
        <dbReference type="ARBA" id="ARBA00010299"/>
    </source>
</evidence>
<dbReference type="KEGG" id="mes:Meso_0306"/>
<keyword evidence="8" id="KW-0472">Membrane</keyword>
<keyword evidence="14" id="KW-0966">Cell projection</keyword>
<sequence length="335" mass="36220">MVTTPVRLTQAEKAAAILVAMGKPSAGRLLKFFKQEELKGLIEAARRLRTIPQAELEKVVQEFEREFTEGAGLVDSGDSMSTILSETLPPEELNLLLGNAPVDDAGQEDVWNRLEKLAPERLVKVLEPEHPQTVALILANLSPQIASRVTMALDRQQRGEVLRRMTALGQVSAEARAIVERRISEILQAEANGKDASAGQALVVRLLNELEKTEADEVIRDLEAVGTPDVDAIRARLFSFEEIVHLAQKARVALLDGLPTDLVTLALRHAPPDVVEAVLSALGARSRRMIEAELAAPMEGISAEAIAGARKRIAATAVQLAQRGTIELPSAAKTS</sequence>
<dbReference type="EMBL" id="CP000390">
    <property type="protein sequence ID" value="ABG61710.1"/>
    <property type="molecule type" value="Genomic_DNA"/>
</dbReference>
<comment type="similarity">
    <text evidence="3">Belongs to the FliG family.</text>
</comment>
<feature type="domain" description="Flagellar motor switch protein FliG N-terminal" evidence="13">
    <location>
        <begin position="8"/>
        <end position="99"/>
    </location>
</feature>
<dbReference type="GO" id="GO:0009425">
    <property type="term" value="C:bacterial-type flagellum basal body"/>
    <property type="evidence" value="ECO:0007669"/>
    <property type="project" value="UniProtKB-SubCell"/>
</dbReference>
<organism evidence="14">
    <name type="scientific">Chelativorans sp. (strain BNC1)</name>
    <dbReference type="NCBI Taxonomy" id="266779"/>
    <lineage>
        <taxon>Bacteria</taxon>
        <taxon>Pseudomonadati</taxon>
        <taxon>Pseudomonadota</taxon>
        <taxon>Alphaproteobacteria</taxon>
        <taxon>Hyphomicrobiales</taxon>
        <taxon>Phyllobacteriaceae</taxon>
        <taxon>Chelativorans</taxon>
    </lineage>
</organism>
<proteinExistence type="inferred from homology"/>
<comment type="subcellular location">
    <subcellularLocation>
        <location evidence="1">Bacterial flagellum basal body</location>
    </subcellularLocation>
    <subcellularLocation>
        <location evidence="2">Cell membrane</location>
        <topology evidence="2">Peripheral membrane protein</topology>
        <orientation evidence="2">Cytoplasmic side</orientation>
    </subcellularLocation>
</comment>
<evidence type="ECO:0000256" key="10">
    <source>
        <dbReference type="ARBA" id="ARBA00025598"/>
    </source>
</evidence>
<dbReference type="Pfam" id="PF14841">
    <property type="entry name" value="FliG_M"/>
    <property type="match status" value="1"/>
</dbReference>
<evidence type="ECO:0000259" key="13">
    <source>
        <dbReference type="Pfam" id="PF14842"/>
    </source>
</evidence>
<evidence type="ECO:0000256" key="5">
    <source>
        <dbReference type="ARBA" id="ARBA00022475"/>
    </source>
</evidence>
<keyword evidence="14" id="KW-0969">Cilium</keyword>
<keyword evidence="7" id="KW-0283">Flagellar rotation</keyword>
<dbReference type="GO" id="GO:0006935">
    <property type="term" value="P:chemotaxis"/>
    <property type="evidence" value="ECO:0007669"/>
    <property type="project" value="UniProtKB-KW"/>
</dbReference>
<keyword evidence="14" id="KW-0282">Flagellum</keyword>
<reference evidence="14" key="1">
    <citation type="submission" date="2006-06" db="EMBL/GenBank/DDBJ databases">
        <title>Complete sequence of chromosome of Chelativorans sp. BNC1.</title>
        <authorList>
            <consortium name="US DOE Joint Genome Institute"/>
            <person name="Copeland A."/>
            <person name="Lucas S."/>
            <person name="Lapidus A."/>
            <person name="Barry K."/>
            <person name="Detter J.C."/>
            <person name="Glavina del Rio T."/>
            <person name="Hammon N."/>
            <person name="Israni S."/>
            <person name="Dalin E."/>
            <person name="Tice H."/>
            <person name="Pitluck S."/>
            <person name="Chertkov O."/>
            <person name="Brettin T."/>
            <person name="Bruce D."/>
            <person name="Han C."/>
            <person name="Tapia R."/>
            <person name="Gilna P."/>
            <person name="Schmutz J."/>
            <person name="Larimer F."/>
            <person name="Land M."/>
            <person name="Hauser L."/>
            <person name="Kyrpides N."/>
            <person name="Mikhailova N."/>
            <person name="Richardson P."/>
        </authorList>
    </citation>
    <scope>NUCLEOTIDE SEQUENCE</scope>
    <source>
        <strain evidence="14">BNC1</strain>
    </source>
</reference>
<evidence type="ECO:0000256" key="9">
    <source>
        <dbReference type="ARBA" id="ARBA00023143"/>
    </source>
</evidence>
<dbReference type="eggNOG" id="COG1536">
    <property type="taxonomic scope" value="Bacteria"/>
</dbReference>
<dbReference type="InterPro" id="IPR023087">
    <property type="entry name" value="Flg_Motor_Flig_C"/>
</dbReference>
<evidence type="ECO:0000256" key="6">
    <source>
        <dbReference type="ARBA" id="ARBA00022500"/>
    </source>
</evidence>
<dbReference type="HOGENOM" id="CLU_047835_0_1_5"/>
<feature type="domain" description="Flagellar motor switch protein FliG C-terminal" evidence="11">
    <location>
        <begin position="230"/>
        <end position="328"/>
    </location>
</feature>
<dbReference type="GO" id="GO:0003774">
    <property type="term" value="F:cytoskeletal motor activity"/>
    <property type="evidence" value="ECO:0007669"/>
    <property type="project" value="InterPro"/>
</dbReference>
<keyword evidence="9" id="KW-0975">Bacterial flagellum</keyword>
<evidence type="ECO:0000256" key="2">
    <source>
        <dbReference type="ARBA" id="ARBA00004413"/>
    </source>
</evidence>
<evidence type="ECO:0000259" key="11">
    <source>
        <dbReference type="Pfam" id="PF01706"/>
    </source>
</evidence>
<dbReference type="GO" id="GO:0071973">
    <property type="term" value="P:bacterial-type flagellum-dependent cell motility"/>
    <property type="evidence" value="ECO:0007669"/>
    <property type="project" value="InterPro"/>
</dbReference>
<dbReference type="STRING" id="266779.Meso_0306"/>
<keyword evidence="5" id="KW-1003">Cell membrane</keyword>
<evidence type="ECO:0000256" key="7">
    <source>
        <dbReference type="ARBA" id="ARBA00022779"/>
    </source>
</evidence>
<gene>
    <name evidence="14" type="ordered locus">Meso_0306</name>
</gene>
<feature type="domain" description="Flagellar motor switch protein FliG middle" evidence="12">
    <location>
        <begin position="119"/>
        <end position="190"/>
    </location>
</feature>
<dbReference type="InterPro" id="IPR011002">
    <property type="entry name" value="FliG_a-hlx"/>
</dbReference>
<name>Q11LL5_CHESB</name>
<protein>
    <recommendedName>
        <fullName evidence="4">Flagellar motor switch protein FliG</fullName>
    </recommendedName>
</protein>